<dbReference type="InterPro" id="IPR001466">
    <property type="entry name" value="Beta-lactam-related"/>
</dbReference>
<dbReference type="Pfam" id="PF00144">
    <property type="entry name" value="Beta-lactamase"/>
    <property type="match status" value="1"/>
</dbReference>
<proteinExistence type="predicted"/>
<evidence type="ECO:0000313" key="3">
    <source>
        <dbReference type="Proteomes" id="UP000241118"/>
    </source>
</evidence>
<evidence type="ECO:0000259" key="1">
    <source>
        <dbReference type="Pfam" id="PF00144"/>
    </source>
</evidence>
<evidence type="ECO:0000313" key="2">
    <source>
        <dbReference type="EMBL" id="PSL51885.1"/>
    </source>
</evidence>
<dbReference type="OrthoDB" id="262125at2"/>
<dbReference type="PANTHER" id="PTHR46825:SF15">
    <property type="entry name" value="BETA-LACTAMASE-RELATED DOMAIN-CONTAINING PROTEIN"/>
    <property type="match status" value="1"/>
</dbReference>
<dbReference type="SUPFAM" id="SSF56601">
    <property type="entry name" value="beta-lactamase/transpeptidase-like"/>
    <property type="match status" value="1"/>
</dbReference>
<dbReference type="Proteomes" id="UP000241118">
    <property type="component" value="Unassembled WGS sequence"/>
</dbReference>
<accession>A0A2P8I0A7</accession>
<reference evidence="2 3" key="1">
    <citation type="submission" date="2018-03" db="EMBL/GenBank/DDBJ databases">
        <title>Genomic Encyclopedia of Type Strains, Phase III (KMG-III): the genomes of soil and plant-associated and newly described type strains.</title>
        <authorList>
            <person name="Whitman W."/>
        </authorList>
    </citation>
    <scope>NUCLEOTIDE SEQUENCE [LARGE SCALE GENOMIC DNA]</scope>
    <source>
        <strain evidence="2 3">CGMCC 4.7097</strain>
    </source>
</reference>
<sequence length="452" mass="47937">MDINHWQQRLAELCEAHQVPGASLAVLVDGEVHECATGVLHLGTGVEATADSLFQIGSITKLYTATLVMQLVAEGKLDLDAPVASVLPGFAVADPVATRTVTPRQLLSHTSGIDGDYFHDTGRGDDCLAAYVASCAGLGQNHPPGATMSYCNTGFTVLGRIVEVLTGQVWDDVLRERLLDPLGAHSTVTLAEDVLKFRSAFGHLGEPGDDPVPAPVWGLSRSAGPAGTINATAADVVRFARLYLDGGRTPDGTVVLPAEHVAAMSQPFVQLPASHAHRMCWGLGWIVYDWPGGRVIGHDGATIGQKAFLRVVPEAGVAVALLTNGGVPAEVYQRLFTELLTEHAGVAVPDFEPPAEPPAVDLGRYVGSYLREGYDVEVTERDGVLNLRGESTGELAAVNAVTNAVLVPVEEGLFAARRNAHEPWVPAVFYTLPDGSPYLHFSMRAAPKTPKD</sequence>
<dbReference type="Gene3D" id="3.40.710.10">
    <property type="entry name" value="DD-peptidase/beta-lactamase superfamily"/>
    <property type="match status" value="1"/>
</dbReference>
<dbReference type="PANTHER" id="PTHR46825">
    <property type="entry name" value="D-ALANYL-D-ALANINE-CARBOXYPEPTIDASE/ENDOPEPTIDASE AMPH"/>
    <property type="match status" value="1"/>
</dbReference>
<feature type="domain" description="Beta-lactamase-related" evidence="1">
    <location>
        <begin position="8"/>
        <end position="333"/>
    </location>
</feature>
<dbReference type="InterPro" id="IPR050491">
    <property type="entry name" value="AmpC-like"/>
</dbReference>
<name>A0A2P8I0A7_SACCR</name>
<protein>
    <submittedName>
        <fullName evidence="2">CubicO group peptidase (Beta-lactamase class C family)</fullName>
    </submittedName>
</protein>
<dbReference type="RefSeq" id="WP_106619532.1">
    <property type="nucleotide sequence ID" value="NZ_PYAX01000017.1"/>
</dbReference>
<dbReference type="AlphaFoldDB" id="A0A2P8I0A7"/>
<organism evidence="2 3">
    <name type="scientific">Saccharothrix carnea</name>
    <dbReference type="NCBI Taxonomy" id="1280637"/>
    <lineage>
        <taxon>Bacteria</taxon>
        <taxon>Bacillati</taxon>
        <taxon>Actinomycetota</taxon>
        <taxon>Actinomycetes</taxon>
        <taxon>Pseudonocardiales</taxon>
        <taxon>Pseudonocardiaceae</taxon>
        <taxon>Saccharothrix</taxon>
    </lineage>
</organism>
<gene>
    <name evidence="2" type="ORF">B0I31_11781</name>
</gene>
<dbReference type="InterPro" id="IPR012338">
    <property type="entry name" value="Beta-lactam/transpept-like"/>
</dbReference>
<dbReference type="EMBL" id="PYAX01000017">
    <property type="protein sequence ID" value="PSL51885.1"/>
    <property type="molecule type" value="Genomic_DNA"/>
</dbReference>
<keyword evidence="3" id="KW-1185">Reference proteome</keyword>
<comment type="caution">
    <text evidence="2">The sequence shown here is derived from an EMBL/GenBank/DDBJ whole genome shotgun (WGS) entry which is preliminary data.</text>
</comment>